<feature type="domain" description="DUF6487" evidence="2">
    <location>
        <begin position="28"/>
        <end position="97"/>
    </location>
</feature>
<evidence type="ECO:0000313" key="3">
    <source>
        <dbReference type="EMBL" id="QNL44365.1"/>
    </source>
</evidence>
<evidence type="ECO:0000259" key="2">
    <source>
        <dbReference type="Pfam" id="PF20097"/>
    </source>
</evidence>
<reference evidence="3 4" key="1">
    <citation type="submission" date="2020-08" db="EMBL/GenBank/DDBJ databases">
        <authorList>
            <person name="Liu C."/>
            <person name="Sun Q."/>
        </authorList>
    </citation>
    <scope>NUCLEOTIDE SEQUENCE [LARGE SCALE GENOMIC DNA]</scope>
    <source>
        <strain evidence="3 4">NSJ-62</strain>
    </source>
</reference>
<proteinExistence type="predicted"/>
<feature type="region of interest" description="Disordered" evidence="1">
    <location>
        <begin position="1"/>
        <end position="24"/>
    </location>
</feature>
<accession>A0A7G9B484</accession>
<dbReference type="KEGG" id="ohi:H8790_13150"/>
<evidence type="ECO:0000313" key="4">
    <source>
        <dbReference type="Proteomes" id="UP000515960"/>
    </source>
</evidence>
<dbReference type="AlphaFoldDB" id="A0A7G9B484"/>
<dbReference type="EMBL" id="CP060490">
    <property type="protein sequence ID" value="QNL44365.1"/>
    <property type="molecule type" value="Genomic_DNA"/>
</dbReference>
<evidence type="ECO:0000256" key="1">
    <source>
        <dbReference type="SAM" id="MobiDB-lite"/>
    </source>
</evidence>
<dbReference type="Pfam" id="PF20097">
    <property type="entry name" value="DUF6487"/>
    <property type="match status" value="1"/>
</dbReference>
<gene>
    <name evidence="3" type="ORF">H8790_13150</name>
</gene>
<sequence length="114" mass="12813">MSMTAKEREPWDEPQKSPAKEVKTPQCCPWCGGEMRLGHLLAKGGGAVWWVQGEIEWKSKLIGPDPNQSLRVDDEGLLFTYKTAWYCPQCEKMAIDAAGMCPPYGSGEYTRKED</sequence>
<feature type="compositionally biased region" description="Basic and acidic residues" evidence="1">
    <location>
        <begin position="1"/>
        <end position="23"/>
    </location>
</feature>
<keyword evidence="4" id="KW-1185">Reference proteome</keyword>
<dbReference type="Proteomes" id="UP000515960">
    <property type="component" value="Chromosome"/>
</dbReference>
<protein>
    <recommendedName>
        <fullName evidence="2">DUF6487 domain-containing protein</fullName>
    </recommendedName>
</protein>
<name>A0A7G9B484_9FIRM</name>
<dbReference type="InterPro" id="IPR045504">
    <property type="entry name" value="DUF6487"/>
</dbReference>
<organism evidence="3 4">
    <name type="scientific">Oscillibacter hominis</name>
    <dbReference type="NCBI Taxonomy" id="2763056"/>
    <lineage>
        <taxon>Bacteria</taxon>
        <taxon>Bacillati</taxon>
        <taxon>Bacillota</taxon>
        <taxon>Clostridia</taxon>
        <taxon>Eubacteriales</taxon>
        <taxon>Oscillospiraceae</taxon>
        <taxon>Oscillibacter</taxon>
    </lineage>
</organism>